<dbReference type="EMBL" id="CAWUPB010001197">
    <property type="protein sequence ID" value="CAK7356007.1"/>
    <property type="molecule type" value="Genomic_DNA"/>
</dbReference>
<gene>
    <name evidence="1" type="ORF">DCAF_LOCUS26272</name>
</gene>
<name>A0AAV1SSP2_9ROSI</name>
<accession>A0AAV1SSP2</accession>
<protein>
    <submittedName>
        <fullName evidence="1">Uncharacterized protein</fullName>
    </submittedName>
</protein>
<evidence type="ECO:0000313" key="2">
    <source>
        <dbReference type="Proteomes" id="UP001314170"/>
    </source>
</evidence>
<dbReference type="AlphaFoldDB" id="A0AAV1SSP2"/>
<proteinExistence type="predicted"/>
<organism evidence="1 2">
    <name type="scientific">Dovyalis caffra</name>
    <dbReference type="NCBI Taxonomy" id="77055"/>
    <lineage>
        <taxon>Eukaryota</taxon>
        <taxon>Viridiplantae</taxon>
        <taxon>Streptophyta</taxon>
        <taxon>Embryophyta</taxon>
        <taxon>Tracheophyta</taxon>
        <taxon>Spermatophyta</taxon>
        <taxon>Magnoliopsida</taxon>
        <taxon>eudicotyledons</taxon>
        <taxon>Gunneridae</taxon>
        <taxon>Pentapetalae</taxon>
        <taxon>rosids</taxon>
        <taxon>fabids</taxon>
        <taxon>Malpighiales</taxon>
        <taxon>Salicaceae</taxon>
        <taxon>Flacourtieae</taxon>
        <taxon>Dovyalis</taxon>
    </lineage>
</organism>
<keyword evidence="2" id="KW-1185">Reference proteome</keyword>
<comment type="caution">
    <text evidence="1">The sequence shown here is derived from an EMBL/GenBank/DDBJ whole genome shotgun (WGS) entry which is preliminary data.</text>
</comment>
<dbReference type="Proteomes" id="UP001314170">
    <property type="component" value="Unassembled WGS sequence"/>
</dbReference>
<reference evidence="1 2" key="1">
    <citation type="submission" date="2024-01" db="EMBL/GenBank/DDBJ databases">
        <authorList>
            <person name="Waweru B."/>
        </authorList>
    </citation>
    <scope>NUCLEOTIDE SEQUENCE [LARGE SCALE GENOMIC DNA]</scope>
</reference>
<evidence type="ECO:0000313" key="1">
    <source>
        <dbReference type="EMBL" id="CAK7356007.1"/>
    </source>
</evidence>
<sequence length="128" mass="15348">MLSVVVAITSQYFSEDLWKTVWEVRNTMLEDMKKERNKEKMKGFLQYEEVCRFKWAHEKMKESDFYEGLNHFKEEDRAQEKVEKEGNNAMTMGEQCRDHDGLKLLIKSMRRKSLIGLRNQNLYKGNTD</sequence>